<dbReference type="Pfam" id="PF01034">
    <property type="entry name" value="Syndecan"/>
    <property type="match status" value="1"/>
</dbReference>
<feature type="region of interest" description="Disordered" evidence="5">
    <location>
        <begin position="1"/>
        <end position="151"/>
    </location>
</feature>
<name>A0A401QLI7_SCYTO</name>
<keyword evidence="9" id="KW-1185">Reference proteome</keyword>
<dbReference type="InterPro" id="IPR003585">
    <property type="entry name" value="Neurexin-like"/>
</dbReference>
<dbReference type="OMA" id="SHYPRTI"/>
<evidence type="ECO:0000256" key="3">
    <source>
        <dbReference type="ARBA" id="ARBA00022989"/>
    </source>
</evidence>
<evidence type="ECO:0000256" key="5">
    <source>
        <dbReference type="SAM" id="MobiDB-lite"/>
    </source>
</evidence>
<evidence type="ECO:0000313" key="8">
    <source>
        <dbReference type="EMBL" id="GCB86240.1"/>
    </source>
</evidence>
<dbReference type="OrthoDB" id="5989513at2759"/>
<evidence type="ECO:0000256" key="6">
    <source>
        <dbReference type="SAM" id="Phobius"/>
    </source>
</evidence>
<dbReference type="AlphaFoldDB" id="A0A401QLI7"/>
<keyword evidence="3 6" id="KW-1133">Transmembrane helix</keyword>
<feature type="compositionally biased region" description="Pro residues" evidence="5">
    <location>
        <begin position="94"/>
        <end position="107"/>
    </location>
</feature>
<feature type="transmembrane region" description="Helical" evidence="6">
    <location>
        <begin position="163"/>
        <end position="183"/>
    </location>
</feature>
<comment type="subcellular location">
    <subcellularLocation>
        <location evidence="1">Membrane</location>
        <topology evidence="1">Single-pass type I membrane protein</topology>
    </subcellularLocation>
</comment>
<dbReference type="Proteomes" id="UP000288216">
    <property type="component" value="Unassembled WGS sequence"/>
</dbReference>
<feature type="region of interest" description="Disordered" evidence="5">
    <location>
        <begin position="206"/>
        <end position="237"/>
    </location>
</feature>
<keyword evidence="4 6" id="KW-0472">Membrane</keyword>
<protein>
    <recommendedName>
        <fullName evidence="7">Neurexin/syndecan/glycophorin C domain-containing protein</fullName>
    </recommendedName>
</protein>
<feature type="domain" description="Neurexin/syndecan/glycophorin C" evidence="7">
    <location>
        <begin position="182"/>
        <end position="200"/>
    </location>
</feature>
<dbReference type="STRING" id="75743.A0A401QLI7"/>
<proteinExistence type="predicted"/>
<organism evidence="8 9">
    <name type="scientific">Scyliorhinus torazame</name>
    <name type="common">Cloudy catshark</name>
    <name type="synonym">Catulus torazame</name>
    <dbReference type="NCBI Taxonomy" id="75743"/>
    <lineage>
        <taxon>Eukaryota</taxon>
        <taxon>Metazoa</taxon>
        <taxon>Chordata</taxon>
        <taxon>Craniata</taxon>
        <taxon>Vertebrata</taxon>
        <taxon>Chondrichthyes</taxon>
        <taxon>Elasmobranchii</taxon>
        <taxon>Galeomorphii</taxon>
        <taxon>Galeoidea</taxon>
        <taxon>Carcharhiniformes</taxon>
        <taxon>Scyliorhinidae</taxon>
        <taxon>Scyliorhinus</taxon>
    </lineage>
</organism>
<evidence type="ECO:0000313" key="9">
    <source>
        <dbReference type="Proteomes" id="UP000288216"/>
    </source>
</evidence>
<evidence type="ECO:0000259" key="7">
    <source>
        <dbReference type="SMART" id="SM00294"/>
    </source>
</evidence>
<dbReference type="EMBL" id="BFAA01263644">
    <property type="protein sequence ID" value="GCB86240.1"/>
    <property type="molecule type" value="Genomic_DNA"/>
</dbReference>
<keyword evidence="2 6" id="KW-0812">Transmembrane</keyword>
<dbReference type="InterPro" id="IPR027789">
    <property type="entry name" value="Syndecan/Neurexin_dom"/>
</dbReference>
<reference evidence="8 9" key="1">
    <citation type="journal article" date="2018" name="Nat. Ecol. Evol.">
        <title>Shark genomes provide insights into elasmobranch evolution and the origin of vertebrates.</title>
        <authorList>
            <person name="Hara Y"/>
            <person name="Yamaguchi K"/>
            <person name="Onimaru K"/>
            <person name="Kadota M"/>
            <person name="Koyanagi M"/>
            <person name="Keeley SD"/>
            <person name="Tatsumi K"/>
            <person name="Tanaka K"/>
            <person name="Motone F"/>
            <person name="Kageyama Y"/>
            <person name="Nozu R"/>
            <person name="Adachi N"/>
            <person name="Nishimura O"/>
            <person name="Nakagawa R"/>
            <person name="Tanegashima C"/>
            <person name="Kiyatake I"/>
            <person name="Matsumoto R"/>
            <person name="Murakumo K"/>
            <person name="Nishida K"/>
            <person name="Terakita A"/>
            <person name="Kuratani S"/>
            <person name="Sato K"/>
            <person name="Hyodo S Kuraku.S."/>
        </authorList>
    </citation>
    <scope>NUCLEOTIDE SEQUENCE [LARGE SCALE GENOMIC DNA]</scope>
</reference>
<accession>A0A401QLI7</accession>
<gene>
    <name evidence="8" type="ORF">scyTo_0026964</name>
</gene>
<evidence type="ECO:0000256" key="2">
    <source>
        <dbReference type="ARBA" id="ARBA00022692"/>
    </source>
</evidence>
<sequence length="237" mass="25246">MVASGYGSGEVFDSSLPPTDDEDFYATFPLVTDRTLLADPQISKSRGHRPPGRGPGLTGPPDVLTSSSSSSSPPPDMIRKLPAGKLNTRESPRPPHPPELILPPLPTAPSSSSSDRKTQARHPAVTSPPNFHRVPTANPTGSAAGGPPGAVEVIRESSSTTGMVVGIVAAAALCILILLYAMYKYRNRDEGSYQVDQSRNYITNSAQTNGTIVKEKQSPSAKSMTKSKKNKDKEYYV</sequence>
<evidence type="ECO:0000256" key="1">
    <source>
        <dbReference type="ARBA" id="ARBA00004479"/>
    </source>
</evidence>
<comment type="caution">
    <text evidence="8">The sequence shown here is derived from an EMBL/GenBank/DDBJ whole genome shotgun (WGS) entry which is preliminary data.</text>
</comment>
<evidence type="ECO:0000256" key="4">
    <source>
        <dbReference type="ARBA" id="ARBA00023136"/>
    </source>
</evidence>
<dbReference type="SMART" id="SM00294">
    <property type="entry name" value="4.1m"/>
    <property type="match status" value="1"/>
</dbReference>
<dbReference type="GO" id="GO:0016020">
    <property type="term" value="C:membrane"/>
    <property type="evidence" value="ECO:0007669"/>
    <property type="project" value="UniProtKB-SubCell"/>
</dbReference>